<sequence precursor="true">MRGQAEVYGALVMAMLLVAGVGVYRAMVNQAYSVVNTVGSAVSSDALRRSENIYFSLEGAALTLRSTTSTVVRSLIVYDSSSVLYSNDTPVELAPGMEATYVLPADAAARLAQGSATVGVFTVNGGFTTWDPVEQALQAQGYRDVRIHVVDVPVYPSEKPLFNYSGSGVLESITLYTYSASITVTRIIVDGIQVNTVPLVAGASGSLIPAQFSTVTLPLNAVFKSSIQVYGYASGSGALKTIILTIALQP</sequence>
<dbReference type="eggNOG" id="arCOG11777">
    <property type="taxonomic scope" value="Archaea"/>
</dbReference>
<dbReference type="AlphaFoldDB" id="E8R8G9"/>
<reference evidence="3" key="1">
    <citation type="submission" date="2010-11" db="EMBL/GenBank/DDBJ databases">
        <title>The complete genome of Desulfurococcus mucosus DSM 2162.</title>
        <authorList>
            <consortium name="US DOE Joint Genome Institute (JGI-PGF)"/>
            <person name="Lucas S."/>
            <person name="Copeland A."/>
            <person name="Lapidus A."/>
            <person name="Bruce D."/>
            <person name="Goodwin L."/>
            <person name="Pitluck S."/>
            <person name="Kyrpides N."/>
            <person name="Mavromatis K."/>
            <person name="Pagani I."/>
            <person name="Ivanova N."/>
            <person name="Ovchinnikova G."/>
            <person name="Chertkov O."/>
            <person name="Held B."/>
            <person name="Brettin T."/>
            <person name="Detter J.C."/>
            <person name="Tapia R."/>
            <person name="Han C."/>
            <person name="Land M."/>
            <person name="Hauser L."/>
            <person name="Markowitz V."/>
            <person name="Cheng J.-F."/>
            <person name="Hugenholtz P."/>
            <person name="Woyke T."/>
            <person name="Wu D."/>
            <person name="Wirth R."/>
            <person name="Bilek Y."/>
            <person name="Hader T."/>
            <person name="Klenk H.-P."/>
            <person name="Eisen J.A."/>
        </authorList>
    </citation>
    <scope>NUCLEOTIDE SEQUENCE [LARGE SCALE GENOMIC DNA]</scope>
    <source>
        <strain evidence="3">ATCC 35584 / DSM 2162 / JCM 9187 / O7/1</strain>
    </source>
</reference>
<dbReference type="KEGG" id="dmu:Desmu_0482"/>
<dbReference type="RefSeq" id="WP_013562017.1">
    <property type="nucleotide sequence ID" value="NC_014961.1"/>
</dbReference>
<gene>
    <name evidence="2" type="ordered locus">Desmu_0482</name>
</gene>
<keyword evidence="3" id="KW-1185">Reference proteome</keyword>
<keyword evidence="1" id="KW-1133">Transmembrane helix</keyword>
<organism evidence="2 3">
    <name type="scientific">Desulfurococcus mucosus (strain ATCC 35584 / DSM 2162 / JCM 9187 / O7/1)</name>
    <dbReference type="NCBI Taxonomy" id="765177"/>
    <lineage>
        <taxon>Archaea</taxon>
        <taxon>Thermoproteota</taxon>
        <taxon>Thermoprotei</taxon>
        <taxon>Desulfurococcales</taxon>
        <taxon>Desulfurococcaceae</taxon>
        <taxon>Desulfurococcus</taxon>
    </lineage>
</organism>
<dbReference type="EMBL" id="CP002363">
    <property type="protein sequence ID" value="ADV64795.1"/>
    <property type="molecule type" value="Genomic_DNA"/>
</dbReference>
<keyword evidence="1" id="KW-0812">Transmembrane</keyword>
<accession>E8R8G9</accession>
<feature type="transmembrane region" description="Helical" evidence="1">
    <location>
        <begin position="7"/>
        <end position="27"/>
    </location>
</feature>
<proteinExistence type="predicted"/>
<dbReference type="OrthoDB" id="384700at2157"/>
<evidence type="ECO:0000313" key="2">
    <source>
        <dbReference type="EMBL" id="ADV64795.1"/>
    </source>
</evidence>
<dbReference type="HOGENOM" id="CLU_1109481_0_0_2"/>
<dbReference type="GeneID" id="10153175"/>
<dbReference type="STRING" id="765177.Desmu_0482"/>
<dbReference type="Proteomes" id="UP000001068">
    <property type="component" value="Chromosome"/>
</dbReference>
<evidence type="ECO:0000313" key="3">
    <source>
        <dbReference type="Proteomes" id="UP000001068"/>
    </source>
</evidence>
<protein>
    <submittedName>
        <fullName evidence="2">Uncharacterized protein</fullName>
    </submittedName>
</protein>
<evidence type="ECO:0000256" key="1">
    <source>
        <dbReference type="SAM" id="Phobius"/>
    </source>
</evidence>
<keyword evidence="1" id="KW-0472">Membrane</keyword>
<reference evidence="2 3" key="2">
    <citation type="journal article" date="2011" name="Stand. Genomic Sci.">
        <title>Complete genome sequence of Desulfurococcus mucosus type strain (O7/1).</title>
        <authorList>
            <person name="Wirth R."/>
            <person name="Chertkov O."/>
            <person name="Held B."/>
            <person name="Lapidus A."/>
            <person name="Nolan M."/>
            <person name="Lucas S."/>
            <person name="Hammon N."/>
            <person name="Deshpande S."/>
            <person name="Cheng J.F."/>
            <person name="Tapia R."/>
            <person name="Han C."/>
            <person name="Goodwin L."/>
            <person name="Pitluck S."/>
            <person name="Liolios K."/>
            <person name="Ioanna P."/>
            <person name="Ivanova N."/>
            <person name="Mavromatis K."/>
            <person name="Mikhailova N."/>
            <person name="Pati A."/>
            <person name="Chen A."/>
            <person name="Palaniappan K."/>
            <person name="Land M."/>
            <person name="Hauser L."/>
            <person name="Chang Y.J."/>
            <person name="Jeffries C.D."/>
            <person name="Bilek Y."/>
            <person name="Hader T."/>
            <person name="Rohde M."/>
            <person name="Spring S."/>
            <person name="Sikorski J."/>
            <person name="Goker M."/>
            <person name="Woyke T."/>
            <person name="Bristow J."/>
            <person name="Eisen J.A."/>
            <person name="Markowitz V."/>
            <person name="Hugenholtz P."/>
            <person name="Kyrpides N.C."/>
            <person name="Klenk H.P."/>
        </authorList>
    </citation>
    <scope>NUCLEOTIDE SEQUENCE [LARGE SCALE GENOMIC DNA]</scope>
    <source>
        <strain evidence="3">ATCC 35584 / DSM 2162 / JCM 9187 / O7/1</strain>
    </source>
</reference>
<name>E8R8G9_DESM0</name>